<evidence type="ECO:0000256" key="1">
    <source>
        <dbReference type="SAM" id="MobiDB-lite"/>
    </source>
</evidence>
<organism evidence="2 3">
    <name type="scientific">Arthrobacter oryzae</name>
    <dbReference type="NCBI Taxonomy" id="409290"/>
    <lineage>
        <taxon>Bacteria</taxon>
        <taxon>Bacillati</taxon>
        <taxon>Actinomycetota</taxon>
        <taxon>Actinomycetes</taxon>
        <taxon>Micrococcales</taxon>
        <taxon>Micrococcaceae</taxon>
        <taxon>Arthrobacter</taxon>
    </lineage>
</organism>
<dbReference type="OrthoDB" id="4943352at2"/>
<evidence type="ECO:0008006" key="4">
    <source>
        <dbReference type="Google" id="ProtNLM"/>
    </source>
</evidence>
<reference evidence="2 3" key="1">
    <citation type="submission" date="2018-10" db="EMBL/GenBank/DDBJ databases">
        <title>Genomic Encyclopedia of Type Strains, Phase IV (KMG-IV): sequencing the most valuable type-strain genomes for metagenomic binning, comparative biology and taxonomic classification.</title>
        <authorList>
            <person name="Goeker M."/>
        </authorList>
    </citation>
    <scope>NUCLEOTIDE SEQUENCE [LARGE SCALE GENOMIC DNA]</scope>
    <source>
        <strain evidence="2 3">DSM 25586</strain>
    </source>
</reference>
<protein>
    <recommendedName>
        <fullName evidence="4">Lipoprotein</fullName>
    </recommendedName>
</protein>
<evidence type="ECO:0000313" key="3">
    <source>
        <dbReference type="Proteomes" id="UP000276055"/>
    </source>
</evidence>
<dbReference type="PROSITE" id="PS51257">
    <property type="entry name" value="PROKAR_LIPOPROTEIN"/>
    <property type="match status" value="1"/>
</dbReference>
<feature type="region of interest" description="Disordered" evidence="1">
    <location>
        <begin position="46"/>
        <end position="69"/>
    </location>
</feature>
<dbReference type="Proteomes" id="UP000276055">
    <property type="component" value="Unassembled WGS sequence"/>
</dbReference>
<comment type="caution">
    <text evidence="2">The sequence shown here is derived from an EMBL/GenBank/DDBJ whole genome shotgun (WGS) entry which is preliminary data.</text>
</comment>
<dbReference type="EMBL" id="RBIR01000002">
    <property type="protein sequence ID" value="RKR20855.1"/>
    <property type="molecule type" value="Genomic_DNA"/>
</dbReference>
<dbReference type="RefSeq" id="WP_120951573.1">
    <property type="nucleotide sequence ID" value="NZ_RBIR01000002.1"/>
</dbReference>
<dbReference type="AlphaFoldDB" id="A0A495EV24"/>
<evidence type="ECO:0000313" key="2">
    <source>
        <dbReference type="EMBL" id="RKR20855.1"/>
    </source>
</evidence>
<gene>
    <name evidence="2" type="ORF">C8D78_1497</name>
</gene>
<proteinExistence type="predicted"/>
<accession>A0A495EV24</accession>
<name>A0A495EV24_9MICC</name>
<sequence length="181" mass="19151">MPTVPARRVPRRRTPAAAALLSVAVFLGTALSGCEYEYSADHWDDESASVTASPPTDAALPQDPHLNEPVTGDELDEWADHVLPDAGGRVFQTGYGSVKAGAVHTESTTPLPAGTYSVTLACRSKGRVAFTVRNGQEPLVDLSLRCGTSRVNVVSLSKDAVLSIQVTGQTAANFAYRVSRI</sequence>